<reference evidence="2" key="1">
    <citation type="submission" date="2015-09" db="EMBL/GenBank/DDBJ databases">
        <authorList>
            <person name="Daims H."/>
        </authorList>
    </citation>
    <scope>NUCLEOTIDE SEQUENCE [LARGE SCALE GENOMIC DNA]</scope>
</reference>
<proteinExistence type="predicted"/>
<name>A0A0S4KZJ5_9BACT</name>
<organism evidence="1 2">
    <name type="scientific">Candidatus Nitrospira inopinata</name>
    <dbReference type="NCBI Taxonomy" id="1715989"/>
    <lineage>
        <taxon>Bacteria</taxon>
        <taxon>Pseudomonadati</taxon>
        <taxon>Nitrospirota</taxon>
        <taxon>Nitrospiria</taxon>
        <taxon>Nitrospirales</taxon>
        <taxon>Nitrospiraceae</taxon>
        <taxon>Nitrospira</taxon>
    </lineage>
</organism>
<dbReference type="RefSeq" id="WP_062487035.1">
    <property type="nucleotide sequence ID" value="NZ_LN885086.1"/>
</dbReference>
<dbReference type="KEGG" id="nio:NITINOP_3050"/>
<accession>A0A0S4KZJ5</accession>
<keyword evidence="2" id="KW-1185">Reference proteome</keyword>
<dbReference type="STRING" id="1715989.NITINOP_3050"/>
<dbReference type="AlphaFoldDB" id="A0A0S4KZJ5"/>
<dbReference type="EMBL" id="LN885086">
    <property type="protein sequence ID" value="CUQ68022.1"/>
    <property type="molecule type" value="Genomic_DNA"/>
</dbReference>
<dbReference type="Proteomes" id="UP000066284">
    <property type="component" value="Chromosome 1"/>
</dbReference>
<gene>
    <name evidence="1" type="ORF">NITINOP_3050</name>
</gene>
<dbReference type="OrthoDB" id="9800265at2"/>
<sequence>MPFDEKEEIMVLIYESDPLDDEHARGRFYHVCHGRVDRTPLSLPDEDRPYECPRCGIDLEREDFFTALQKGSV</sequence>
<evidence type="ECO:0000313" key="2">
    <source>
        <dbReference type="Proteomes" id="UP000066284"/>
    </source>
</evidence>
<evidence type="ECO:0000313" key="1">
    <source>
        <dbReference type="EMBL" id="CUQ68022.1"/>
    </source>
</evidence>
<protein>
    <submittedName>
        <fullName evidence="1">Uncharacterized protein</fullName>
    </submittedName>
</protein>